<evidence type="ECO:0000256" key="1">
    <source>
        <dbReference type="ARBA" id="ARBA00007572"/>
    </source>
</evidence>
<evidence type="ECO:0000256" key="2">
    <source>
        <dbReference type="ARBA" id="ARBA00022598"/>
    </source>
</evidence>
<keyword evidence="6" id="KW-1185">Reference proteome</keyword>
<dbReference type="CDD" id="cd07905">
    <property type="entry name" value="Adenylation_DNA_ligase_LigC"/>
    <property type="match status" value="1"/>
</dbReference>
<evidence type="ECO:0000313" key="5">
    <source>
        <dbReference type="EMBL" id="MDQ0323545.1"/>
    </source>
</evidence>
<feature type="compositionally biased region" description="Basic and acidic residues" evidence="3">
    <location>
        <begin position="272"/>
        <end position="286"/>
    </location>
</feature>
<dbReference type="InterPro" id="IPR012310">
    <property type="entry name" value="DNA_ligase_ATP-dep_cent"/>
</dbReference>
<name>A0ABU0BZ83_9HYPH</name>
<dbReference type="Proteomes" id="UP001230207">
    <property type="component" value="Unassembled WGS sequence"/>
</dbReference>
<evidence type="ECO:0000256" key="3">
    <source>
        <dbReference type="SAM" id="MobiDB-lite"/>
    </source>
</evidence>
<dbReference type="PANTHER" id="PTHR45674">
    <property type="entry name" value="DNA LIGASE 1/3 FAMILY MEMBER"/>
    <property type="match status" value="1"/>
</dbReference>
<comment type="similarity">
    <text evidence="1">Belongs to the ATP-dependent DNA ligase family.</text>
</comment>
<sequence length="301" mass="33194">MMTKGSEQKKIGYVTFGISLDTRPMEAKSATALPSDEGWQYEPKWDGFRCLAFKEGDSVDLRAKSGKPLGRYFPELVAYLAALPIERFVVDGELVIEIVGKLSFEALQMRLHPADSRIRKLSAATPAKFILFDLLMNPQGDDVRTEPLLQRRAELEALVGNKVDKSRLALSPYSHEIAQAKLWLSDAGSGSTDGVVCKGLDGPYLAGERAMLKVKRCGRRTVSSEGFGMKLTANKSDRFCLDCTTMMESSTTWGSRPLSAMTSGQTSRKNWKNCESRRGSRGRLREAQVGGAPNEARNGCR</sequence>
<proteinExistence type="inferred from homology"/>
<dbReference type="Gene3D" id="3.30.470.30">
    <property type="entry name" value="DNA ligase/mRNA capping enzyme"/>
    <property type="match status" value="1"/>
</dbReference>
<dbReference type="GO" id="GO:0016874">
    <property type="term" value="F:ligase activity"/>
    <property type="evidence" value="ECO:0007669"/>
    <property type="project" value="UniProtKB-KW"/>
</dbReference>
<feature type="compositionally biased region" description="Polar residues" evidence="3">
    <location>
        <begin position="251"/>
        <end position="268"/>
    </location>
</feature>
<organism evidence="5 6">
    <name type="scientific">Pararhizobium capsulatum DSM 1112</name>
    <dbReference type="NCBI Taxonomy" id="1121113"/>
    <lineage>
        <taxon>Bacteria</taxon>
        <taxon>Pseudomonadati</taxon>
        <taxon>Pseudomonadota</taxon>
        <taxon>Alphaproteobacteria</taxon>
        <taxon>Hyphomicrobiales</taxon>
        <taxon>Rhizobiaceae</taxon>
        <taxon>Rhizobium/Agrobacterium group</taxon>
        <taxon>Pararhizobium</taxon>
    </lineage>
</organism>
<feature type="domain" description="ATP-dependent DNA ligase family profile" evidence="4">
    <location>
        <begin position="36"/>
        <end position="215"/>
    </location>
</feature>
<feature type="region of interest" description="Disordered" evidence="3">
    <location>
        <begin position="251"/>
        <end position="301"/>
    </location>
</feature>
<protein>
    <submittedName>
        <fullName evidence="5">ATP-dependent DNA ligase</fullName>
    </submittedName>
</protein>
<dbReference type="SUPFAM" id="SSF56091">
    <property type="entry name" value="DNA ligase/mRNA capping enzyme, catalytic domain"/>
    <property type="match status" value="1"/>
</dbReference>
<dbReference type="InterPro" id="IPR050191">
    <property type="entry name" value="ATP-dep_DNA_ligase"/>
</dbReference>
<evidence type="ECO:0000259" key="4">
    <source>
        <dbReference type="Pfam" id="PF01068"/>
    </source>
</evidence>
<dbReference type="PANTHER" id="PTHR45674:SF4">
    <property type="entry name" value="DNA LIGASE 1"/>
    <property type="match status" value="1"/>
</dbReference>
<evidence type="ECO:0000313" key="6">
    <source>
        <dbReference type="Proteomes" id="UP001230207"/>
    </source>
</evidence>
<dbReference type="InterPro" id="IPR044119">
    <property type="entry name" value="Adenylation_LigC-like"/>
</dbReference>
<dbReference type="Pfam" id="PF01068">
    <property type="entry name" value="DNA_ligase_A_M"/>
    <property type="match status" value="1"/>
</dbReference>
<comment type="caution">
    <text evidence="5">The sequence shown here is derived from an EMBL/GenBank/DDBJ whole genome shotgun (WGS) entry which is preliminary data.</text>
</comment>
<dbReference type="EMBL" id="JAUSVF010000003">
    <property type="protein sequence ID" value="MDQ0323545.1"/>
    <property type="molecule type" value="Genomic_DNA"/>
</dbReference>
<accession>A0ABU0BZ83</accession>
<gene>
    <name evidence="5" type="ORF">QO002_005751</name>
</gene>
<keyword evidence="2 5" id="KW-0436">Ligase</keyword>
<reference evidence="5 6" key="1">
    <citation type="submission" date="2023-07" db="EMBL/GenBank/DDBJ databases">
        <title>Genomic Encyclopedia of Type Strains, Phase IV (KMG-IV): sequencing the most valuable type-strain genomes for metagenomic binning, comparative biology and taxonomic classification.</title>
        <authorList>
            <person name="Goeker M."/>
        </authorList>
    </citation>
    <scope>NUCLEOTIDE SEQUENCE [LARGE SCALE GENOMIC DNA]</scope>
    <source>
        <strain evidence="5 6">DSM 1112</strain>
    </source>
</reference>